<dbReference type="GO" id="GO:0005615">
    <property type="term" value="C:extracellular space"/>
    <property type="evidence" value="ECO:0007669"/>
    <property type="project" value="InterPro"/>
</dbReference>
<dbReference type="Gene3D" id="3.30.497.10">
    <property type="entry name" value="Antithrombin, subunit I, domain 2"/>
    <property type="match status" value="1"/>
</dbReference>
<evidence type="ECO:0000256" key="1">
    <source>
        <dbReference type="RuleBase" id="RU000411"/>
    </source>
</evidence>
<evidence type="ECO:0000313" key="4">
    <source>
        <dbReference type="EMBL" id="KAK0130754.1"/>
    </source>
</evidence>
<dbReference type="FunFam" id="2.10.310.10:FF:000001">
    <property type="entry name" value="Serpin family A member 1"/>
    <property type="match status" value="1"/>
</dbReference>
<name>A0AA47LZE9_MERPO</name>
<keyword evidence="2" id="KW-0732">Signal</keyword>
<dbReference type="GO" id="GO:0004867">
    <property type="term" value="F:serine-type endopeptidase inhibitor activity"/>
    <property type="evidence" value="ECO:0007669"/>
    <property type="project" value="InterPro"/>
</dbReference>
<evidence type="ECO:0000256" key="2">
    <source>
        <dbReference type="SAM" id="SignalP"/>
    </source>
</evidence>
<sequence length="389" mass="43013">MSGGLWILGAAAALLCVQPAVSQELSSGNADFASRLYRAVARQTDDNVLALPARRVQAPWPCWPAGSEGATRQQLLEALRLGGLDPQQIPGLFQGLLNSTTEDGVFPQNQGVAWSRPSSGARPRTLSYASQQEAMDSVNLWAESQTADQIKDVVGSLDPQTQLLVVSVAYYHTQFSFTFNASVTQDERFYVDRYRVVMVPMMFHSGKHFLAYDPSLSLGLLKLPMAGGAAMLVMLPDENVSVTSVEEALTVQKFREWVWQLKKTKLEVQLPRFLLKRSYTLRDVLTKMDVKDVFQDTADLSVLSAENGLRLTQLATADVKCFGVLCSRFTTRQQSQVDEGNPVTGGNTADFFTSPPPRLTINRPFLFIIYHQRTSSILHIGRVVDPSHA</sequence>
<evidence type="ECO:0000259" key="3">
    <source>
        <dbReference type="SMART" id="SM00093"/>
    </source>
</evidence>
<protein>
    <submittedName>
        <fullName evidence="4">Protein Z-dependent protease inhibitor</fullName>
    </submittedName>
</protein>
<dbReference type="InterPro" id="IPR042185">
    <property type="entry name" value="Serpin_sf_2"/>
</dbReference>
<feature type="signal peptide" evidence="2">
    <location>
        <begin position="1"/>
        <end position="22"/>
    </location>
</feature>
<dbReference type="PANTHER" id="PTHR11461">
    <property type="entry name" value="SERINE PROTEASE INHIBITOR, SERPIN"/>
    <property type="match status" value="1"/>
</dbReference>
<organism evidence="4 5">
    <name type="scientific">Merluccius polli</name>
    <name type="common">Benguela hake</name>
    <name type="synonym">Merluccius cadenati</name>
    <dbReference type="NCBI Taxonomy" id="89951"/>
    <lineage>
        <taxon>Eukaryota</taxon>
        <taxon>Metazoa</taxon>
        <taxon>Chordata</taxon>
        <taxon>Craniata</taxon>
        <taxon>Vertebrata</taxon>
        <taxon>Euteleostomi</taxon>
        <taxon>Actinopterygii</taxon>
        <taxon>Neopterygii</taxon>
        <taxon>Teleostei</taxon>
        <taxon>Neoteleostei</taxon>
        <taxon>Acanthomorphata</taxon>
        <taxon>Zeiogadaria</taxon>
        <taxon>Gadariae</taxon>
        <taxon>Gadiformes</taxon>
        <taxon>Gadoidei</taxon>
        <taxon>Merlucciidae</taxon>
        <taxon>Merluccius</taxon>
    </lineage>
</organism>
<dbReference type="PANTHER" id="PTHR11461:SF191">
    <property type="entry name" value="PROTEIN Z-DEPENDENT PROTEASE INHIBITOR"/>
    <property type="match status" value="1"/>
</dbReference>
<dbReference type="Gene3D" id="2.30.39.10">
    <property type="entry name" value="Alpha-1-antitrypsin, domain 1"/>
    <property type="match status" value="1"/>
</dbReference>
<feature type="chain" id="PRO_5041372514" evidence="2">
    <location>
        <begin position="23"/>
        <end position="389"/>
    </location>
</feature>
<comment type="caution">
    <text evidence="4">The sequence shown here is derived from an EMBL/GenBank/DDBJ whole genome shotgun (WGS) entry which is preliminary data.</text>
</comment>
<dbReference type="Pfam" id="PF00079">
    <property type="entry name" value="Serpin"/>
    <property type="match status" value="1"/>
</dbReference>
<dbReference type="InterPro" id="IPR000215">
    <property type="entry name" value="Serpin_fam"/>
</dbReference>
<dbReference type="InterPro" id="IPR042178">
    <property type="entry name" value="Serpin_sf_1"/>
</dbReference>
<feature type="domain" description="Serpin" evidence="3">
    <location>
        <begin position="34"/>
        <end position="386"/>
    </location>
</feature>
<dbReference type="SUPFAM" id="SSF56574">
    <property type="entry name" value="Serpins"/>
    <property type="match status" value="1"/>
</dbReference>
<evidence type="ECO:0000313" key="5">
    <source>
        <dbReference type="Proteomes" id="UP001174136"/>
    </source>
</evidence>
<proteinExistence type="inferred from homology"/>
<dbReference type="SMART" id="SM00093">
    <property type="entry name" value="SERPIN"/>
    <property type="match status" value="1"/>
</dbReference>
<dbReference type="AlphaFoldDB" id="A0AA47LZE9"/>
<dbReference type="InterPro" id="IPR023795">
    <property type="entry name" value="Serpin_CS"/>
</dbReference>
<dbReference type="InterPro" id="IPR036186">
    <property type="entry name" value="Serpin_sf"/>
</dbReference>
<dbReference type="EMBL" id="JAOPHQ010006637">
    <property type="protein sequence ID" value="KAK0130754.1"/>
    <property type="molecule type" value="Genomic_DNA"/>
</dbReference>
<reference evidence="4" key="1">
    <citation type="journal article" date="2023" name="Front. Mar. Sci.">
        <title>A new Merluccius polli reference genome to investigate the effects of global change in West African waters.</title>
        <authorList>
            <person name="Mateo J.L."/>
            <person name="Blanco-Fernandez C."/>
            <person name="Garcia-Vazquez E."/>
            <person name="Machado-Schiaffino G."/>
        </authorList>
    </citation>
    <scope>NUCLEOTIDE SEQUENCE</scope>
    <source>
        <strain evidence="4">C29</strain>
        <tissue evidence="4">Fin</tissue>
    </source>
</reference>
<keyword evidence="5" id="KW-1185">Reference proteome</keyword>
<comment type="similarity">
    <text evidence="1">Belongs to the serpin family.</text>
</comment>
<dbReference type="Gene3D" id="2.10.310.10">
    <property type="entry name" value="Serpins superfamily"/>
    <property type="match status" value="1"/>
</dbReference>
<dbReference type="Proteomes" id="UP001174136">
    <property type="component" value="Unassembled WGS sequence"/>
</dbReference>
<accession>A0AA47LZE9</accession>
<gene>
    <name evidence="4" type="ORF">N1851_034578</name>
</gene>
<dbReference type="PROSITE" id="PS00284">
    <property type="entry name" value="SERPIN"/>
    <property type="match status" value="1"/>
</dbReference>
<dbReference type="InterPro" id="IPR023796">
    <property type="entry name" value="Serpin_dom"/>
</dbReference>